<feature type="signal peptide" evidence="6">
    <location>
        <begin position="1"/>
        <end position="22"/>
    </location>
</feature>
<dbReference type="InterPro" id="IPR012997">
    <property type="entry name" value="RplA"/>
</dbReference>
<dbReference type="GO" id="GO:0005886">
    <property type="term" value="C:plasma membrane"/>
    <property type="evidence" value="ECO:0007669"/>
    <property type="project" value="UniProtKB-SubCell"/>
</dbReference>
<dbReference type="SUPFAM" id="SSF50685">
    <property type="entry name" value="Barwin-like endoglucanases"/>
    <property type="match status" value="1"/>
</dbReference>
<protein>
    <recommendedName>
        <fullName evidence="4">Endolytic peptidoglycan transglycosylase RlpA</fullName>
        <ecNumber evidence="4">4.2.2.-</ecNumber>
    </recommendedName>
</protein>
<evidence type="ECO:0000256" key="2">
    <source>
        <dbReference type="ARBA" id="ARBA00023239"/>
    </source>
</evidence>
<comment type="subcellular location">
    <subcellularLocation>
        <location evidence="4">Cell membrane</location>
        <topology evidence="4">Lipid-anchor</topology>
    </subcellularLocation>
</comment>
<dbReference type="InterPro" id="IPR009009">
    <property type="entry name" value="RlpA-like_DPBB"/>
</dbReference>
<dbReference type="PROSITE" id="PS51257">
    <property type="entry name" value="PROKAR_LIPOPROTEIN"/>
    <property type="match status" value="1"/>
</dbReference>
<evidence type="ECO:0000313" key="8">
    <source>
        <dbReference type="EMBL" id="PCJ27808.1"/>
    </source>
</evidence>
<reference evidence="9" key="1">
    <citation type="submission" date="2017-08" db="EMBL/GenBank/DDBJ databases">
        <title>A dynamic microbial community with high functional redundancy inhabits the cold, oxic subseafloor aquifer.</title>
        <authorList>
            <person name="Tully B.J."/>
            <person name="Wheat C.G."/>
            <person name="Glazer B.T."/>
            <person name="Huber J.A."/>
        </authorList>
    </citation>
    <scope>NUCLEOTIDE SEQUENCE [LARGE SCALE GENOMIC DNA]</scope>
</reference>
<evidence type="ECO:0000256" key="4">
    <source>
        <dbReference type="HAMAP-Rule" id="MF_02071"/>
    </source>
</evidence>
<feature type="chain" id="PRO_5013411497" description="Endolytic peptidoglycan transglycosylase RlpA" evidence="6">
    <location>
        <begin position="23"/>
        <end position="289"/>
    </location>
</feature>
<evidence type="ECO:0000259" key="7">
    <source>
        <dbReference type="PROSITE" id="PS51724"/>
    </source>
</evidence>
<evidence type="ECO:0000256" key="6">
    <source>
        <dbReference type="SAM" id="SignalP"/>
    </source>
</evidence>
<comment type="similarity">
    <text evidence="4 5">Belongs to the RlpA family.</text>
</comment>
<dbReference type="Proteomes" id="UP000218327">
    <property type="component" value="Unassembled WGS sequence"/>
</dbReference>
<organism evidence="8 9">
    <name type="scientific">SAR86 cluster bacterium</name>
    <dbReference type="NCBI Taxonomy" id="2030880"/>
    <lineage>
        <taxon>Bacteria</taxon>
        <taxon>Pseudomonadati</taxon>
        <taxon>Pseudomonadota</taxon>
        <taxon>Gammaproteobacteria</taxon>
        <taxon>SAR86 cluster</taxon>
    </lineage>
</organism>
<dbReference type="InterPro" id="IPR007730">
    <property type="entry name" value="SPOR-like_dom"/>
</dbReference>
<dbReference type="NCBIfam" id="TIGR00413">
    <property type="entry name" value="rlpA"/>
    <property type="match status" value="1"/>
</dbReference>
<dbReference type="InterPro" id="IPR034718">
    <property type="entry name" value="RlpA"/>
</dbReference>
<dbReference type="GO" id="GO:0071555">
    <property type="term" value="P:cell wall organization"/>
    <property type="evidence" value="ECO:0007669"/>
    <property type="project" value="UniProtKB-KW"/>
</dbReference>
<evidence type="ECO:0000313" key="9">
    <source>
        <dbReference type="Proteomes" id="UP000218327"/>
    </source>
</evidence>
<dbReference type="Pfam" id="PF03330">
    <property type="entry name" value="DPBB_1"/>
    <property type="match status" value="1"/>
</dbReference>
<gene>
    <name evidence="4" type="primary">rlpA</name>
    <name evidence="8" type="ORF">COA96_02865</name>
</gene>
<dbReference type="PANTHER" id="PTHR34183">
    <property type="entry name" value="ENDOLYTIC PEPTIDOGLYCAN TRANSGLYCOSYLASE RLPA"/>
    <property type="match status" value="1"/>
</dbReference>
<dbReference type="AlphaFoldDB" id="A0A2A5B9L1"/>
<dbReference type="InterPro" id="IPR036908">
    <property type="entry name" value="RlpA-like_sf"/>
</dbReference>
<keyword evidence="3 4" id="KW-0961">Cell wall biogenesis/degradation</keyword>
<keyword evidence="4" id="KW-0564">Palmitate</keyword>
<comment type="caution">
    <text evidence="8">The sequence shown here is derived from an EMBL/GenBank/DDBJ whole genome shotgun (WGS) entry which is preliminary data.</text>
</comment>
<evidence type="ECO:0000256" key="3">
    <source>
        <dbReference type="ARBA" id="ARBA00023316"/>
    </source>
</evidence>
<comment type="function">
    <text evidence="4">Lytic transglycosylase with a strong preference for naked glycan strands that lack stem peptides.</text>
</comment>
<dbReference type="HAMAP" id="MF_02071">
    <property type="entry name" value="RlpA"/>
    <property type="match status" value="1"/>
</dbReference>
<dbReference type="GO" id="GO:0000270">
    <property type="term" value="P:peptidoglycan metabolic process"/>
    <property type="evidence" value="ECO:0007669"/>
    <property type="project" value="UniProtKB-UniRule"/>
</dbReference>
<dbReference type="Gene3D" id="3.30.70.1070">
    <property type="entry name" value="Sporulation related repeat"/>
    <property type="match status" value="1"/>
</dbReference>
<dbReference type="CDD" id="cd22268">
    <property type="entry name" value="DPBB_RlpA-like"/>
    <property type="match status" value="1"/>
</dbReference>
<accession>A0A2A5B9L1</accession>
<evidence type="ECO:0000256" key="1">
    <source>
        <dbReference type="ARBA" id="ARBA00022729"/>
    </source>
</evidence>
<dbReference type="Gene3D" id="2.40.40.10">
    <property type="entry name" value="RlpA-like domain"/>
    <property type="match status" value="1"/>
</dbReference>
<keyword evidence="4" id="KW-1003">Cell membrane</keyword>
<feature type="domain" description="SPOR" evidence="7">
    <location>
        <begin position="208"/>
        <end position="289"/>
    </location>
</feature>
<dbReference type="GO" id="GO:0008932">
    <property type="term" value="F:lytic endotransglycosylase activity"/>
    <property type="evidence" value="ECO:0007669"/>
    <property type="project" value="UniProtKB-UniRule"/>
</dbReference>
<dbReference type="PANTHER" id="PTHR34183:SF1">
    <property type="entry name" value="ENDOLYTIC PEPTIDOGLYCAN TRANSGLYCOSYLASE RLPA"/>
    <property type="match status" value="1"/>
</dbReference>
<proteinExistence type="inferred from homology"/>
<sequence>MDRYPLKNLTISAGLLVLVACSATTTTTAPSNPNAGRYSISQDRAPTRDLNIATIPEVTPVPISRTMAGNRSPYSVLGKSYNVLATEEGYSERGVASWYGEKFHGHKTSNGEVFDMYLASAAHKSLPIPSFLRVTNLDNNRSIVVRVNDRGPFHGDRLIDLSYAAAMKLGYANSGTARVQLDSIVATGASADQVGRRSLSANSETLRLSSPVSKFIQIGAFSDMNRAREVSNRVGQLTDIPVIIRSINTSSNQVLHRVRVGPVSDPGKIRQITQSVVAANLGSPYTVTE</sequence>
<dbReference type="EC" id="4.2.2.-" evidence="4"/>
<dbReference type="FunFam" id="2.40.40.10:FF:000003">
    <property type="entry name" value="Endolytic peptidoglycan transglycosylase RlpA"/>
    <property type="match status" value="1"/>
</dbReference>
<dbReference type="EMBL" id="NVVJ01000005">
    <property type="protein sequence ID" value="PCJ27808.1"/>
    <property type="molecule type" value="Genomic_DNA"/>
</dbReference>
<name>A0A2A5B9L1_9GAMM</name>
<dbReference type="SUPFAM" id="SSF110997">
    <property type="entry name" value="Sporulation related repeat"/>
    <property type="match status" value="1"/>
</dbReference>
<dbReference type="PROSITE" id="PS51724">
    <property type="entry name" value="SPOR"/>
    <property type="match status" value="1"/>
</dbReference>
<evidence type="ECO:0000256" key="5">
    <source>
        <dbReference type="RuleBase" id="RU003495"/>
    </source>
</evidence>
<keyword evidence="4" id="KW-0472">Membrane</keyword>
<dbReference type="GO" id="GO:0009279">
    <property type="term" value="C:cell outer membrane"/>
    <property type="evidence" value="ECO:0007669"/>
    <property type="project" value="TreeGrafter"/>
</dbReference>
<keyword evidence="1 6" id="KW-0732">Signal</keyword>
<dbReference type="GO" id="GO:0042834">
    <property type="term" value="F:peptidoglycan binding"/>
    <property type="evidence" value="ECO:0007669"/>
    <property type="project" value="InterPro"/>
</dbReference>
<keyword evidence="2 4" id="KW-0456">Lyase</keyword>
<keyword evidence="4" id="KW-0449">Lipoprotein</keyword>
<dbReference type="Pfam" id="PF05036">
    <property type="entry name" value="SPOR"/>
    <property type="match status" value="1"/>
</dbReference>
<dbReference type="InterPro" id="IPR036680">
    <property type="entry name" value="SPOR-like_sf"/>
</dbReference>